<dbReference type="InterPro" id="IPR048932">
    <property type="entry name" value="Rhamnosid-like_N_bacteroidetes"/>
</dbReference>
<dbReference type="PATRIC" id="fig|1423749.3.peg.306"/>
<dbReference type="AlphaFoldDB" id="A0A0R1VA69"/>
<accession>A0A0R1VA69</accession>
<dbReference type="GO" id="GO:0005975">
    <property type="term" value="P:carbohydrate metabolic process"/>
    <property type="evidence" value="ECO:0007669"/>
    <property type="project" value="InterPro"/>
</dbReference>
<dbReference type="EMBL" id="AZFN01000012">
    <property type="protein sequence ID" value="KRM02335.1"/>
    <property type="molecule type" value="Genomic_DNA"/>
</dbReference>
<dbReference type="Pfam" id="PF17389">
    <property type="entry name" value="Bac_rhamnosid6H"/>
    <property type="match status" value="1"/>
</dbReference>
<dbReference type="SUPFAM" id="SSF48208">
    <property type="entry name" value="Six-hairpin glycosidases"/>
    <property type="match status" value="1"/>
</dbReference>
<protein>
    <submittedName>
        <fullName evidence="3">Bacterial alpha-L-rhamnosidase</fullName>
    </submittedName>
</protein>
<dbReference type="PANTHER" id="PTHR34987:SF6">
    <property type="entry name" value="ALPHA-L-RHAMNOSIDASE SIX-HAIRPIN GLYCOSIDASE DOMAIN-CONTAINING PROTEIN"/>
    <property type="match status" value="1"/>
</dbReference>
<dbReference type="InterPro" id="IPR035396">
    <property type="entry name" value="Bac_rhamnosid6H"/>
</dbReference>
<name>A0A0R1VA69_9LACO</name>
<organism evidence="3 4">
    <name type="scientific">Limosilactobacillus gastricus DSM 16045</name>
    <dbReference type="NCBI Taxonomy" id="1423749"/>
    <lineage>
        <taxon>Bacteria</taxon>
        <taxon>Bacillati</taxon>
        <taxon>Bacillota</taxon>
        <taxon>Bacilli</taxon>
        <taxon>Lactobacillales</taxon>
        <taxon>Lactobacillaceae</taxon>
        <taxon>Limosilactobacillus</taxon>
    </lineage>
</organism>
<feature type="domain" description="Alpha-rhamnosidase-like N-terminal" evidence="2">
    <location>
        <begin position="43"/>
        <end position="225"/>
    </location>
</feature>
<dbReference type="Proteomes" id="UP000051739">
    <property type="component" value="Unassembled WGS sequence"/>
</dbReference>
<proteinExistence type="predicted"/>
<gene>
    <name evidence="3" type="ORF">FC60_GL000305</name>
</gene>
<sequence>MSYWLWYPGDFEIHQGMIQNFSREERGMGWPAYWYMDDCYCNVMFSNEYELKTSTEFTVYAKGTGFVSVDGHKSQLSQSIRCPIGKHKIEVQVGNTQGLPCIYIEGEVIKSDPTWRVGNFIQTEPAGYSDRYTLLSQDPNQMYFAKQAILAQKVTPSKKGVLYDFGQVVNGQIQVDLLNPLIQSVTLCYGESATEASDVEMCYYKQEQVTPESEIRKRAFRYIYIPDINESDVELIAYHEFYPRNHKATFKTDNHIMNEIWKTSQTTYDLCSDWFFIDGVKSDRWIWAGDAYQTNFINQYSNFDEEVDKRTIIALRGHDGIQQHINTIVDYSILWIISIYNHYQMTGDVDFLKFIFKRMQGMIDYLRKQTDELGFIYGRENDWVFIDWLEIDKEGITAAAQLLLVRAYQAFIECGKAIGADVSNYKGLPESLLDQTIKHFWDDDLGCFIDSYVSGKRHVSRHPNIIAIIYGLVSKDKQKSILENVLLNDQIPEITTPYFKFFEQDALCKLGQFQDVYKIIESYWGGMLEQGATTFWEEYNPDDVGVEHYSMYGDKYGKSLCHAWGSSPIYLLGRYFIGLKPTEVGYRKFEIEPHLEMFNEVNCVLPIKGGQVEINKSGGKIKITASRDGGMVKYKGKDYQILKNKMVTLG</sequence>
<dbReference type="InterPro" id="IPR008928">
    <property type="entry name" value="6-hairpin_glycosidase_sf"/>
</dbReference>
<evidence type="ECO:0000259" key="2">
    <source>
        <dbReference type="Pfam" id="PF21209"/>
    </source>
</evidence>
<dbReference type="Pfam" id="PF21209">
    <property type="entry name" value="Bac_rhamnosid-like_N"/>
    <property type="match status" value="1"/>
</dbReference>
<dbReference type="Gene3D" id="1.50.10.10">
    <property type="match status" value="1"/>
</dbReference>
<evidence type="ECO:0000259" key="1">
    <source>
        <dbReference type="Pfam" id="PF17389"/>
    </source>
</evidence>
<dbReference type="Gene3D" id="2.60.420.10">
    <property type="entry name" value="Maltose phosphorylase, domain 3"/>
    <property type="match status" value="1"/>
</dbReference>
<feature type="domain" description="Alpha-L-rhamnosidase six-hairpin glycosidase" evidence="1">
    <location>
        <begin position="246"/>
        <end position="574"/>
    </location>
</feature>
<evidence type="ECO:0000313" key="3">
    <source>
        <dbReference type="EMBL" id="KRM02335.1"/>
    </source>
</evidence>
<reference evidence="3 4" key="1">
    <citation type="journal article" date="2015" name="Genome Announc.">
        <title>Expanding the biotechnology potential of lactobacilli through comparative genomics of 213 strains and associated genera.</title>
        <authorList>
            <person name="Sun Z."/>
            <person name="Harris H.M."/>
            <person name="McCann A."/>
            <person name="Guo C."/>
            <person name="Argimon S."/>
            <person name="Zhang W."/>
            <person name="Yang X."/>
            <person name="Jeffery I.B."/>
            <person name="Cooney J.C."/>
            <person name="Kagawa T.F."/>
            <person name="Liu W."/>
            <person name="Song Y."/>
            <person name="Salvetti E."/>
            <person name="Wrobel A."/>
            <person name="Rasinkangas P."/>
            <person name="Parkhill J."/>
            <person name="Rea M.C."/>
            <person name="O'Sullivan O."/>
            <person name="Ritari J."/>
            <person name="Douillard F.P."/>
            <person name="Paul Ross R."/>
            <person name="Yang R."/>
            <person name="Briner A.E."/>
            <person name="Felis G.E."/>
            <person name="de Vos W.M."/>
            <person name="Barrangou R."/>
            <person name="Klaenhammer T.R."/>
            <person name="Caufield P.W."/>
            <person name="Cui Y."/>
            <person name="Zhang H."/>
            <person name="O'Toole P.W."/>
        </authorList>
    </citation>
    <scope>NUCLEOTIDE SEQUENCE [LARGE SCALE GENOMIC DNA]</scope>
    <source>
        <strain evidence="3 4">DSM 16045</strain>
    </source>
</reference>
<dbReference type="PANTHER" id="PTHR34987">
    <property type="entry name" value="C, PUTATIVE (AFU_ORTHOLOGUE AFUA_3G02880)-RELATED"/>
    <property type="match status" value="1"/>
</dbReference>
<evidence type="ECO:0000313" key="4">
    <source>
        <dbReference type="Proteomes" id="UP000051739"/>
    </source>
</evidence>
<dbReference type="Gene3D" id="2.60.120.260">
    <property type="entry name" value="Galactose-binding domain-like"/>
    <property type="match status" value="2"/>
</dbReference>
<dbReference type="InterPro" id="IPR012341">
    <property type="entry name" value="6hp_glycosidase-like_sf"/>
</dbReference>
<comment type="caution">
    <text evidence="3">The sequence shown here is derived from an EMBL/GenBank/DDBJ whole genome shotgun (WGS) entry which is preliminary data.</text>
</comment>
<keyword evidence="4" id="KW-1185">Reference proteome</keyword>